<evidence type="ECO:0000256" key="1">
    <source>
        <dbReference type="SAM" id="MobiDB-lite"/>
    </source>
</evidence>
<organism evidence="2 3">
    <name type="scientific">Elysia marginata</name>
    <dbReference type="NCBI Taxonomy" id="1093978"/>
    <lineage>
        <taxon>Eukaryota</taxon>
        <taxon>Metazoa</taxon>
        <taxon>Spiralia</taxon>
        <taxon>Lophotrochozoa</taxon>
        <taxon>Mollusca</taxon>
        <taxon>Gastropoda</taxon>
        <taxon>Heterobranchia</taxon>
        <taxon>Euthyneura</taxon>
        <taxon>Panpulmonata</taxon>
        <taxon>Sacoglossa</taxon>
        <taxon>Placobranchoidea</taxon>
        <taxon>Plakobranchidae</taxon>
        <taxon>Elysia</taxon>
    </lineage>
</organism>
<keyword evidence="3" id="KW-1185">Reference proteome</keyword>
<comment type="caution">
    <text evidence="2">The sequence shown here is derived from an EMBL/GenBank/DDBJ whole genome shotgun (WGS) entry which is preliminary data.</text>
</comment>
<evidence type="ECO:0000313" key="2">
    <source>
        <dbReference type="EMBL" id="GFS27310.1"/>
    </source>
</evidence>
<dbReference type="AlphaFoldDB" id="A0AAV4JYE8"/>
<evidence type="ECO:0000313" key="3">
    <source>
        <dbReference type="Proteomes" id="UP000762676"/>
    </source>
</evidence>
<sequence length="82" mass="9271">SSVETGDMEEHKTKGHLRKQPSHRIIKPSPSAHTTKKKKKRRDVHGPISTASFHSHVELEDDMETDAAGTWDHQDEGADKYL</sequence>
<dbReference type="EMBL" id="BMAT01010486">
    <property type="protein sequence ID" value="GFS27310.1"/>
    <property type="molecule type" value="Genomic_DNA"/>
</dbReference>
<feature type="region of interest" description="Disordered" evidence="1">
    <location>
        <begin position="1"/>
        <end position="82"/>
    </location>
</feature>
<gene>
    <name evidence="2" type="ORF">ElyMa_005256500</name>
</gene>
<reference evidence="2 3" key="1">
    <citation type="journal article" date="2021" name="Elife">
        <title>Chloroplast acquisition without the gene transfer in kleptoplastic sea slugs, Plakobranchus ocellatus.</title>
        <authorList>
            <person name="Maeda T."/>
            <person name="Takahashi S."/>
            <person name="Yoshida T."/>
            <person name="Shimamura S."/>
            <person name="Takaki Y."/>
            <person name="Nagai Y."/>
            <person name="Toyoda A."/>
            <person name="Suzuki Y."/>
            <person name="Arimoto A."/>
            <person name="Ishii H."/>
            <person name="Satoh N."/>
            <person name="Nishiyama T."/>
            <person name="Hasebe M."/>
            <person name="Maruyama T."/>
            <person name="Minagawa J."/>
            <person name="Obokata J."/>
            <person name="Shigenobu S."/>
        </authorList>
    </citation>
    <scope>NUCLEOTIDE SEQUENCE [LARGE SCALE GENOMIC DNA]</scope>
</reference>
<feature type="compositionally biased region" description="Basic and acidic residues" evidence="1">
    <location>
        <begin position="72"/>
        <end position="82"/>
    </location>
</feature>
<proteinExistence type="predicted"/>
<name>A0AAV4JYE8_9GAST</name>
<protein>
    <submittedName>
        <fullName evidence="2">Uncharacterized protein</fullName>
    </submittedName>
</protein>
<feature type="compositionally biased region" description="Basic residues" evidence="1">
    <location>
        <begin position="34"/>
        <end position="43"/>
    </location>
</feature>
<feature type="non-terminal residue" evidence="2">
    <location>
        <position position="1"/>
    </location>
</feature>
<feature type="compositionally biased region" description="Basic residues" evidence="1">
    <location>
        <begin position="13"/>
        <end position="26"/>
    </location>
</feature>
<accession>A0AAV4JYE8</accession>
<dbReference type="Proteomes" id="UP000762676">
    <property type="component" value="Unassembled WGS sequence"/>
</dbReference>